<dbReference type="AlphaFoldDB" id="A0A1B2HDV2"/>
<reference evidence="1 2" key="1">
    <citation type="submission" date="2016-07" db="EMBL/GenBank/DDBJ databases">
        <title>Complete genome sequence of the Lentzea guizhouensis DHS C013.</title>
        <authorList>
            <person name="Cao C."/>
        </authorList>
    </citation>
    <scope>NUCLEOTIDE SEQUENCE [LARGE SCALE GENOMIC DNA]</scope>
    <source>
        <strain evidence="1 2">DHS C013</strain>
    </source>
</reference>
<dbReference type="Proteomes" id="UP000093053">
    <property type="component" value="Chromosome"/>
</dbReference>
<keyword evidence="2" id="KW-1185">Reference proteome</keyword>
<dbReference type="OrthoDB" id="3213425at2"/>
<dbReference type="EMBL" id="CP016793">
    <property type="protein sequence ID" value="ANZ35915.1"/>
    <property type="molecule type" value="Genomic_DNA"/>
</dbReference>
<protein>
    <submittedName>
        <fullName evidence="1">Uncharacterized protein</fullName>
    </submittedName>
</protein>
<dbReference type="KEGG" id="led:BBK82_07285"/>
<name>A0A1B2HDV2_9PSEU</name>
<accession>A0A1B2HDV2</accession>
<organism evidence="1 2">
    <name type="scientific">Lentzea guizhouensis</name>
    <dbReference type="NCBI Taxonomy" id="1586287"/>
    <lineage>
        <taxon>Bacteria</taxon>
        <taxon>Bacillati</taxon>
        <taxon>Actinomycetota</taxon>
        <taxon>Actinomycetes</taxon>
        <taxon>Pseudonocardiales</taxon>
        <taxon>Pseudonocardiaceae</taxon>
        <taxon>Lentzea</taxon>
    </lineage>
</organism>
<proteinExistence type="predicted"/>
<dbReference type="STRING" id="1586287.BBK82_07285"/>
<dbReference type="RefSeq" id="WP_065914322.1">
    <property type="nucleotide sequence ID" value="NZ_CP016793.1"/>
</dbReference>
<sequence>MGTPDFVPGADRAPRMIGLPDVERLEEDTDALRLVDHRQGGDACLGAVRARIAKGRLMLDASAAEYVQRRLHVALGDLYNLPGWMCFDVGLVGSARVHLAQALVFAGWSRNNSLVANVC</sequence>
<evidence type="ECO:0000313" key="2">
    <source>
        <dbReference type="Proteomes" id="UP000093053"/>
    </source>
</evidence>
<gene>
    <name evidence="1" type="ORF">BBK82_07285</name>
</gene>
<evidence type="ECO:0000313" key="1">
    <source>
        <dbReference type="EMBL" id="ANZ35915.1"/>
    </source>
</evidence>